<evidence type="ECO:0000256" key="1">
    <source>
        <dbReference type="ARBA" id="ARBA00004173"/>
    </source>
</evidence>
<feature type="compositionally biased region" description="Basic residues" evidence="8">
    <location>
        <begin position="156"/>
        <end position="167"/>
    </location>
</feature>
<keyword evidence="5 7" id="KW-0687">Ribonucleoprotein</keyword>
<dbReference type="Proteomes" id="UP001154282">
    <property type="component" value="Unassembled WGS sequence"/>
</dbReference>
<dbReference type="GO" id="GO:0003723">
    <property type="term" value="F:RNA binding"/>
    <property type="evidence" value="ECO:0007669"/>
    <property type="project" value="InterPro"/>
</dbReference>
<dbReference type="GO" id="GO:0003735">
    <property type="term" value="F:structural constituent of ribosome"/>
    <property type="evidence" value="ECO:0007669"/>
    <property type="project" value="InterPro"/>
</dbReference>
<dbReference type="SUPFAM" id="SSF54570">
    <property type="entry name" value="Ribosomal protein S19"/>
    <property type="match status" value="1"/>
</dbReference>
<evidence type="ECO:0000256" key="7">
    <source>
        <dbReference type="RuleBase" id="RU003485"/>
    </source>
</evidence>
<evidence type="ECO:0000256" key="2">
    <source>
        <dbReference type="ARBA" id="ARBA00007345"/>
    </source>
</evidence>
<comment type="similarity">
    <text evidence="2 7">Belongs to the universal ribosomal protein uS19 family.</text>
</comment>
<organism evidence="10 11">
    <name type="scientific">Linum tenue</name>
    <dbReference type="NCBI Taxonomy" id="586396"/>
    <lineage>
        <taxon>Eukaryota</taxon>
        <taxon>Viridiplantae</taxon>
        <taxon>Streptophyta</taxon>
        <taxon>Embryophyta</taxon>
        <taxon>Tracheophyta</taxon>
        <taxon>Spermatophyta</taxon>
        <taxon>Magnoliopsida</taxon>
        <taxon>eudicotyledons</taxon>
        <taxon>Gunneridae</taxon>
        <taxon>Pentapetalae</taxon>
        <taxon>rosids</taxon>
        <taxon>fabids</taxon>
        <taxon>Malpighiales</taxon>
        <taxon>Linaceae</taxon>
        <taxon>Linum</taxon>
    </lineage>
</organism>
<dbReference type="InterPro" id="IPR023575">
    <property type="entry name" value="Ribosomal_uS19_SF"/>
</dbReference>
<dbReference type="InterPro" id="IPR002222">
    <property type="entry name" value="Ribosomal_uS19"/>
</dbReference>
<feature type="region of interest" description="Disordered" evidence="8">
    <location>
        <begin position="148"/>
        <end position="167"/>
    </location>
</feature>
<dbReference type="HAMAP" id="MF_00531">
    <property type="entry name" value="Ribosomal_uS19"/>
    <property type="match status" value="1"/>
</dbReference>
<dbReference type="FunFam" id="3.30.860.10:FF:000003">
    <property type="entry name" value="Ribosomal protein S19, mitochondrial"/>
    <property type="match status" value="1"/>
</dbReference>
<dbReference type="GO" id="GO:0000028">
    <property type="term" value="P:ribosomal small subunit assembly"/>
    <property type="evidence" value="ECO:0007669"/>
    <property type="project" value="TreeGrafter"/>
</dbReference>
<dbReference type="PROSITE" id="PS00323">
    <property type="entry name" value="RIBOSOMAL_S19"/>
    <property type="match status" value="1"/>
</dbReference>
<evidence type="ECO:0000256" key="3">
    <source>
        <dbReference type="ARBA" id="ARBA00022980"/>
    </source>
</evidence>
<keyword evidence="3 7" id="KW-0689">Ribosomal protein</keyword>
<keyword evidence="11" id="KW-1185">Reference proteome</keyword>
<evidence type="ECO:0000313" key="11">
    <source>
        <dbReference type="Proteomes" id="UP001154282"/>
    </source>
</evidence>
<dbReference type="EMBL" id="CAMGYJ010000003">
    <property type="protein sequence ID" value="CAI0389034.1"/>
    <property type="molecule type" value="Genomic_DNA"/>
</dbReference>
<dbReference type="Pfam" id="PF00203">
    <property type="entry name" value="Ribosomal_S19"/>
    <property type="match status" value="1"/>
</dbReference>
<dbReference type="NCBIfam" id="TIGR01050">
    <property type="entry name" value="rpsS_bact"/>
    <property type="match status" value="1"/>
</dbReference>
<reference evidence="10" key="1">
    <citation type="submission" date="2022-08" db="EMBL/GenBank/DDBJ databases">
        <authorList>
            <person name="Gutierrez-Valencia J."/>
        </authorList>
    </citation>
    <scope>NUCLEOTIDE SEQUENCE</scope>
</reference>
<dbReference type="AlphaFoldDB" id="A0AAV0HX88"/>
<dbReference type="InterPro" id="IPR005732">
    <property type="entry name" value="Ribosomal_uS19_bac-type"/>
</dbReference>
<dbReference type="InterPro" id="IPR020934">
    <property type="entry name" value="Ribosomal_uS19_CS"/>
</dbReference>
<evidence type="ECO:0000256" key="5">
    <source>
        <dbReference type="ARBA" id="ARBA00023274"/>
    </source>
</evidence>
<evidence type="ECO:0000256" key="8">
    <source>
        <dbReference type="SAM" id="MobiDB-lite"/>
    </source>
</evidence>
<evidence type="ECO:0000313" key="10">
    <source>
        <dbReference type="EMBL" id="CAI0389034.1"/>
    </source>
</evidence>
<keyword evidence="4" id="KW-0496">Mitochondrion</keyword>
<protein>
    <recommendedName>
        <fullName evidence="6">Small ribosomal subunit protein uS19m</fullName>
    </recommendedName>
</protein>
<comment type="subcellular location">
    <subcellularLocation>
        <location evidence="1">Mitochondrion</location>
    </subcellularLocation>
</comment>
<proteinExistence type="inferred from homology"/>
<dbReference type="PRINTS" id="PR00975">
    <property type="entry name" value="RIBOSOMALS19"/>
</dbReference>
<name>A0AAV0HX88_9ROSI</name>
<dbReference type="EMBL" id="CAMGYJ010000003">
    <property type="protein sequence ID" value="CAI0388637.1"/>
    <property type="molecule type" value="Genomic_DNA"/>
</dbReference>
<dbReference type="GO" id="GO:0006412">
    <property type="term" value="P:translation"/>
    <property type="evidence" value="ECO:0007669"/>
    <property type="project" value="InterPro"/>
</dbReference>
<gene>
    <name evidence="9" type="ORF">LITE_LOCUS5899</name>
    <name evidence="10" type="ORF">LITE_LOCUS6064</name>
</gene>
<evidence type="ECO:0000256" key="6">
    <source>
        <dbReference type="ARBA" id="ARBA00044183"/>
    </source>
</evidence>
<dbReference type="PANTHER" id="PTHR11880:SF67">
    <property type="entry name" value="SMALL RIBOSOMAL SUBUNIT PROTEIN US19M"/>
    <property type="match status" value="1"/>
</dbReference>
<accession>A0AAV0HX88</accession>
<evidence type="ECO:0000313" key="9">
    <source>
        <dbReference type="EMBL" id="CAI0388637.1"/>
    </source>
</evidence>
<comment type="caution">
    <text evidence="10">The sequence shown here is derived from an EMBL/GenBank/DDBJ whole genome shotgun (WGS) entry which is preliminary data.</text>
</comment>
<dbReference type="PANTHER" id="PTHR11880">
    <property type="entry name" value="RIBOSOMAL PROTEIN S19P FAMILY MEMBER"/>
    <property type="match status" value="1"/>
</dbReference>
<sequence>MLWASIRRKVVDSGVNASIGRGFTDFGTYARGSPVCSWPSSRDSSGYGRSRLFSSAAEASSTRSETQVPVARAMWKGPFVDAFLLKLKNKGAPLNNRKIWSRRSVILPEFLNSTVRIYNGKSFVRCKITEAKVGHKFGEFALTRRRKFRGSDGKGGKTKTLKKGGKK</sequence>
<dbReference type="Gene3D" id="3.30.860.10">
    <property type="entry name" value="30s Ribosomal Protein S19, Chain A"/>
    <property type="match status" value="1"/>
</dbReference>
<evidence type="ECO:0000256" key="4">
    <source>
        <dbReference type="ARBA" id="ARBA00023128"/>
    </source>
</evidence>
<dbReference type="GO" id="GO:0005763">
    <property type="term" value="C:mitochondrial small ribosomal subunit"/>
    <property type="evidence" value="ECO:0007669"/>
    <property type="project" value="TreeGrafter"/>
</dbReference>